<sequence>MDDPYLNDLKKEFKGYSADLKRLKKKLLKSNSSDEQSSIIKKIDTIAKEMEKNQRQSVKVTKSRLKEKQNQIRHFSID</sequence>
<dbReference type="EMBL" id="AHJG01000282">
    <property type="protein sequence ID" value="EPA04615.1"/>
    <property type="molecule type" value="Genomic_DNA"/>
</dbReference>
<dbReference type="AlphaFoldDB" id="S2DZT8"/>
<organism evidence="2 3">
    <name type="scientific">Candidatus Nitrosarchaeum limnium BG20</name>
    <dbReference type="NCBI Taxonomy" id="859192"/>
    <lineage>
        <taxon>Archaea</taxon>
        <taxon>Nitrososphaerota</taxon>
        <taxon>Nitrososphaeria</taxon>
        <taxon>Nitrosopumilales</taxon>
        <taxon>Nitrosopumilaceae</taxon>
        <taxon>Nitrosarchaeum</taxon>
    </lineage>
</organism>
<comment type="caution">
    <text evidence="2">The sequence shown here is derived from an EMBL/GenBank/DDBJ whole genome shotgun (WGS) entry which is preliminary data.</text>
</comment>
<feature type="compositionally biased region" description="Basic and acidic residues" evidence="1">
    <location>
        <begin position="64"/>
        <end position="78"/>
    </location>
</feature>
<dbReference type="RefSeq" id="WP_010194731.1">
    <property type="nucleotide sequence ID" value="NZ_AHJG01000282.1"/>
</dbReference>
<keyword evidence="3" id="KW-1185">Reference proteome</keyword>
<feature type="region of interest" description="Disordered" evidence="1">
    <location>
        <begin position="54"/>
        <end position="78"/>
    </location>
</feature>
<gene>
    <name evidence="2" type="ORF">BG20_I1968</name>
</gene>
<dbReference type="OrthoDB" id="3116at2157"/>
<evidence type="ECO:0000256" key="1">
    <source>
        <dbReference type="SAM" id="MobiDB-lite"/>
    </source>
</evidence>
<proteinExistence type="predicted"/>
<evidence type="ECO:0000313" key="3">
    <source>
        <dbReference type="Proteomes" id="UP000014065"/>
    </source>
</evidence>
<accession>S2DZT8</accession>
<name>S2DZT8_9ARCH</name>
<protein>
    <submittedName>
        <fullName evidence="2">Uncharacterized protein</fullName>
    </submittedName>
</protein>
<evidence type="ECO:0000313" key="2">
    <source>
        <dbReference type="EMBL" id="EPA04615.1"/>
    </source>
</evidence>
<dbReference type="Proteomes" id="UP000014065">
    <property type="component" value="Unassembled WGS sequence"/>
</dbReference>
<reference evidence="2 3" key="1">
    <citation type="journal article" date="2012" name="J. Bacteriol.">
        <title>Genome Sequence of "Candidatus Nitrosoarchaeum limnia" BG20, a Low-Salinity Ammonia-Oxidizing Archaeon from the San Francisco Bay Estuary.</title>
        <authorList>
            <person name="Mosier A.C."/>
            <person name="Allen E.E."/>
            <person name="Kim M."/>
            <person name="Ferriera S."/>
            <person name="Francis C.A."/>
        </authorList>
    </citation>
    <scope>NUCLEOTIDE SEQUENCE [LARGE SCALE GENOMIC DNA]</scope>
    <source>
        <strain evidence="2 3">BG20</strain>
    </source>
</reference>